<name>A0A2U8E5B9_9BACT</name>
<sequence length="205" mass="23517">MMKTIRQRHANLVVIYKNLEAAAKNFTDAQNKEHRNDSTPLKKYNITDEAEISIAMSLDRQDSNWTRMDSMAKQADVIIKSIAPLLDKLEIIIEGAEARMEERNDFYNESLEKTIAMLKAATTGIIKAFNASTVIYGKTYHESVMNKWIDGKTLTDEFENAVPAELENKRRAHLKQIEQLRAELEGKTQNLLESLQMATDIRRSR</sequence>
<proteinExistence type="predicted"/>
<protein>
    <submittedName>
        <fullName evidence="2">Uncharacterized protein</fullName>
    </submittedName>
</protein>
<dbReference type="AlphaFoldDB" id="A0A2U8E5B9"/>
<dbReference type="EMBL" id="CP023004">
    <property type="protein sequence ID" value="AWI10026.1"/>
    <property type="molecule type" value="Genomic_DNA"/>
</dbReference>
<feature type="coiled-coil region" evidence="1">
    <location>
        <begin position="170"/>
        <end position="197"/>
    </location>
</feature>
<keyword evidence="3" id="KW-1185">Reference proteome</keyword>
<dbReference type="Proteomes" id="UP000244896">
    <property type="component" value="Chromosome"/>
</dbReference>
<gene>
    <name evidence="2" type="ORF">CKA38_12875</name>
</gene>
<organism evidence="2 3">
    <name type="scientific">Ereboglobus luteus</name>
    <dbReference type="NCBI Taxonomy" id="1796921"/>
    <lineage>
        <taxon>Bacteria</taxon>
        <taxon>Pseudomonadati</taxon>
        <taxon>Verrucomicrobiota</taxon>
        <taxon>Opitutia</taxon>
        <taxon>Opitutales</taxon>
        <taxon>Opitutaceae</taxon>
        <taxon>Ereboglobus</taxon>
    </lineage>
</organism>
<dbReference type="RefSeq" id="WP_108825841.1">
    <property type="nucleotide sequence ID" value="NZ_CP023004.1"/>
</dbReference>
<evidence type="ECO:0000313" key="3">
    <source>
        <dbReference type="Proteomes" id="UP000244896"/>
    </source>
</evidence>
<evidence type="ECO:0000256" key="1">
    <source>
        <dbReference type="SAM" id="Coils"/>
    </source>
</evidence>
<dbReference type="KEGG" id="elut:CKA38_12875"/>
<accession>A0A2U8E5B9</accession>
<keyword evidence="1" id="KW-0175">Coiled coil</keyword>
<reference evidence="2 3" key="1">
    <citation type="journal article" date="2018" name="Syst. Appl. Microbiol.">
        <title>Ereboglobus luteus gen. nov. sp. nov. from cockroach guts, and new insights into the oxygen relationship of the genera Opitutus and Didymococcus (Verrucomicrobia: Opitutaceae).</title>
        <authorList>
            <person name="Tegtmeier D."/>
            <person name="Belitz A."/>
            <person name="Radek R."/>
            <person name="Heimerl T."/>
            <person name="Brune A."/>
        </authorList>
    </citation>
    <scope>NUCLEOTIDE SEQUENCE [LARGE SCALE GENOMIC DNA]</scope>
    <source>
        <strain evidence="2 3">Ho45</strain>
    </source>
</reference>
<evidence type="ECO:0000313" key="2">
    <source>
        <dbReference type="EMBL" id="AWI10026.1"/>
    </source>
</evidence>